<reference evidence="2 3" key="1">
    <citation type="journal article" date="2016" name="Front. Microbiol.">
        <title>Genome and transcriptome sequences reveal the specific parasitism of the nematophagous Purpureocillium lilacinum 36-1.</title>
        <authorList>
            <person name="Xie J."/>
            <person name="Li S."/>
            <person name="Mo C."/>
            <person name="Xiao X."/>
            <person name="Peng D."/>
            <person name="Wang G."/>
            <person name="Xiao Y."/>
        </authorList>
    </citation>
    <scope>NUCLEOTIDE SEQUENCE [LARGE SCALE GENOMIC DNA]</scope>
    <source>
        <strain evidence="2 3">36-1</strain>
    </source>
</reference>
<feature type="region of interest" description="Disordered" evidence="1">
    <location>
        <begin position="314"/>
        <end position="338"/>
    </location>
</feature>
<organism evidence="2 3">
    <name type="scientific">Purpureocillium lilacinum</name>
    <name type="common">Paecilomyces lilacinus</name>
    <dbReference type="NCBI Taxonomy" id="33203"/>
    <lineage>
        <taxon>Eukaryota</taxon>
        <taxon>Fungi</taxon>
        <taxon>Dikarya</taxon>
        <taxon>Ascomycota</taxon>
        <taxon>Pezizomycotina</taxon>
        <taxon>Sordariomycetes</taxon>
        <taxon>Hypocreomycetidae</taxon>
        <taxon>Hypocreales</taxon>
        <taxon>Ophiocordycipitaceae</taxon>
        <taxon>Purpureocillium</taxon>
    </lineage>
</organism>
<feature type="compositionally biased region" description="Basic and acidic residues" evidence="1">
    <location>
        <begin position="16"/>
        <end position="25"/>
    </location>
</feature>
<gene>
    <name evidence="2" type="ORF">PCL_04937</name>
</gene>
<dbReference type="EMBL" id="LCWV01000024">
    <property type="protein sequence ID" value="PWI66524.1"/>
    <property type="molecule type" value="Genomic_DNA"/>
</dbReference>
<comment type="caution">
    <text evidence="2">The sequence shown here is derived from an EMBL/GenBank/DDBJ whole genome shotgun (WGS) entry which is preliminary data.</text>
</comment>
<proteinExistence type="predicted"/>
<accession>A0A2U3DWC4</accession>
<dbReference type="AlphaFoldDB" id="A0A2U3DWC4"/>
<evidence type="ECO:0000313" key="2">
    <source>
        <dbReference type="EMBL" id="PWI66524.1"/>
    </source>
</evidence>
<sequence length="657" mass="71367">MIVTRWHGRRSGLVKEAGKLDKSEPQKGSLHQSAVPRNEKAGRDRLDAGGGMEGSGFATAKTRRQLGEAVLVDALLLDGPLPPGLFRNRAAFVDVDERRLGLAGHVSCWVAASSSSPSWGRDDDLMPEARMPSTSIPTPGFVAARRLPLISRAYPEITVGASAAAPAVAASNHARVAALPQWLGRRQGHSSMDQGAPRVASRRLIISHIHAAREGLHKTIFFFANKSHDRLAWHRDTRPVGEKLSPGPLWRVGSRGRQATLQKRRASSWGTFSMEVLGGLADSPARSARCSAAELFLAAASLWRSPPARSGDRHSFAGAGALSLNSPSHRHARSPQHQQCLLRRNRHKHHERPCVCILSGSVYIRCAPKTPSRLPMLVVFVTGGHAHPSLEEIVDSAWHMGRMHVEQTDWTDVTVGHASEALVVADIVVTAGVSGGGSATARPLLESGTGLQGRAGRCSPDHCESCNSNVHDWQALLLSALRNPATFGRAWRTIEFKYVSIRGGLSSQPDRHRHKHAKRDFFKVDDVAKARIRLTSPCTENIRAAFNLAGERTQYSFNHACPATVAFAAVLHSAVRTTVTPTVRSVGGIKGDEGQRGIAPNVRDENMIRFCRRCHLVDARKVIHLQLVVLLGNPPRSLIDVHAQNETIPVHALVSIL</sequence>
<feature type="region of interest" description="Disordered" evidence="1">
    <location>
        <begin position="14"/>
        <end position="57"/>
    </location>
</feature>
<protein>
    <submittedName>
        <fullName evidence="2">Uncharacterized protein</fullName>
    </submittedName>
</protein>
<evidence type="ECO:0000256" key="1">
    <source>
        <dbReference type="SAM" id="MobiDB-lite"/>
    </source>
</evidence>
<evidence type="ECO:0000313" key="3">
    <source>
        <dbReference type="Proteomes" id="UP000245956"/>
    </source>
</evidence>
<name>A0A2U3DWC4_PURLI</name>
<feature type="compositionally biased region" description="Basic and acidic residues" evidence="1">
    <location>
        <begin position="37"/>
        <end position="47"/>
    </location>
</feature>
<dbReference type="Proteomes" id="UP000245956">
    <property type="component" value="Unassembled WGS sequence"/>
</dbReference>